<dbReference type="HOGENOM" id="CLU_038823_0_1_9"/>
<keyword evidence="4" id="KW-1185">Reference proteome</keyword>
<dbReference type="InterPro" id="IPR019079">
    <property type="entry name" value="Capsule_synth_CapA"/>
</dbReference>
<evidence type="ECO:0000313" key="4">
    <source>
        <dbReference type="Proteomes" id="UP000245423"/>
    </source>
</evidence>
<dbReference type="SMART" id="SM00854">
    <property type="entry name" value="PGA_cap"/>
    <property type="match status" value="1"/>
</dbReference>
<organism evidence="3 4">
    <name type="scientific">[Clostridium] ultunense Esp</name>
    <dbReference type="NCBI Taxonomy" id="1288971"/>
    <lineage>
        <taxon>Bacteria</taxon>
        <taxon>Bacillati</taxon>
        <taxon>Bacillota</taxon>
        <taxon>Tissierellia</taxon>
        <taxon>Tissierellales</taxon>
        <taxon>Tepidimicrobiaceae</taxon>
        <taxon>Schnuerera</taxon>
    </lineage>
</organism>
<feature type="domain" description="Capsule synthesis protein CapA" evidence="2">
    <location>
        <begin position="62"/>
        <end position="310"/>
    </location>
</feature>
<evidence type="ECO:0000259" key="2">
    <source>
        <dbReference type="SMART" id="SM00854"/>
    </source>
</evidence>
<dbReference type="Pfam" id="PF09587">
    <property type="entry name" value="PGA_cap"/>
    <property type="match status" value="1"/>
</dbReference>
<dbReference type="SUPFAM" id="SSF56300">
    <property type="entry name" value="Metallo-dependent phosphatases"/>
    <property type="match status" value="1"/>
</dbReference>
<gene>
    <name evidence="3" type="ORF">CUESP1_0090</name>
</gene>
<dbReference type="Proteomes" id="UP000245423">
    <property type="component" value="Chromosome 1"/>
</dbReference>
<protein>
    <submittedName>
        <fullName evidence="3">Putative enzyme of poly-gamma-glutamate biosynthesis (Capsule formation)</fullName>
    </submittedName>
</protein>
<dbReference type="Gene3D" id="3.60.21.10">
    <property type="match status" value="1"/>
</dbReference>
<dbReference type="OrthoDB" id="9810906at2"/>
<dbReference type="RefSeq" id="WP_005583257.1">
    <property type="nucleotide sequence ID" value="NZ_LT669839.1"/>
</dbReference>
<dbReference type="PANTHER" id="PTHR33393">
    <property type="entry name" value="POLYGLUTAMINE SYNTHESIS ACCESSORY PROTEIN RV0574C-RELATED"/>
    <property type="match status" value="1"/>
</dbReference>
<reference evidence="3 4" key="1">
    <citation type="submission" date="2016-11" db="EMBL/GenBank/DDBJ databases">
        <authorList>
            <person name="Manzoor S."/>
        </authorList>
    </citation>
    <scope>NUCLEOTIDE SEQUENCE [LARGE SCALE GENOMIC DNA]</scope>
    <source>
        <strain evidence="3">Clostridium ultunense strain Esp</strain>
    </source>
</reference>
<dbReference type="PANTHER" id="PTHR33393:SF12">
    <property type="entry name" value="CAPSULE BIOSYNTHESIS PROTEIN CAPA"/>
    <property type="match status" value="1"/>
</dbReference>
<dbReference type="InterPro" id="IPR052169">
    <property type="entry name" value="CW_Biosynth-Accessory"/>
</dbReference>
<name>M1Z679_9FIRM</name>
<dbReference type="InterPro" id="IPR029052">
    <property type="entry name" value="Metallo-depent_PP-like"/>
</dbReference>
<proteinExistence type="inferred from homology"/>
<evidence type="ECO:0000313" key="3">
    <source>
        <dbReference type="EMBL" id="SHD75489.1"/>
    </source>
</evidence>
<comment type="similarity">
    <text evidence="1">Belongs to the CapA family.</text>
</comment>
<dbReference type="EMBL" id="LT669839">
    <property type="protein sequence ID" value="SHD75489.1"/>
    <property type="molecule type" value="Genomic_DNA"/>
</dbReference>
<accession>M1Z679</accession>
<evidence type="ECO:0000256" key="1">
    <source>
        <dbReference type="ARBA" id="ARBA00005662"/>
    </source>
</evidence>
<dbReference type="CDD" id="cd07381">
    <property type="entry name" value="MPP_CapA"/>
    <property type="match status" value="1"/>
</dbReference>
<sequence length="401" mass="46230">MKRIRIIIILLMLGLSSFFIANRFLSNPITVNDRTSLKEEIEPSAPLEEPIPIEEEKKTTTTLLAAGDIMFHMPQIRAAYDSNSKTYDFRDVFKYVKKHIDSADLSIANFETVTVGNEMGFSGFPRFNSPEETLKAVKYAGFDILSTANNHALDQGKEGLLNTIRVIEKEGMKNIGTYEGPNNGILIEEINEIKIAFLSYSYGFNGLDYTLSEEELSYMVNRIDENRIRGDIDRAKDLEADVVVVFIHWGNEYQKEPSEYQLELGNKMVEWGANIILGSHPHVVQKSEIINYRGKDNFIIYSMGNFLSNQRKENMDNKYTEDGIMVKIQLEKNFSKGETNIIDITYIPTWVRRYTDNGLKYEILPIGDFLEYKELYSKIDDKEKERIEESYNDTLDKMIKN</sequence>
<dbReference type="AlphaFoldDB" id="M1Z679"/>